<organism evidence="3 4">
    <name type="scientific">Candidatus Desulfobia pelagia</name>
    <dbReference type="NCBI Taxonomy" id="2841692"/>
    <lineage>
        <taxon>Bacteria</taxon>
        <taxon>Pseudomonadati</taxon>
        <taxon>Thermodesulfobacteriota</taxon>
        <taxon>Desulfobulbia</taxon>
        <taxon>Desulfobulbales</taxon>
        <taxon>Desulfobulbaceae</taxon>
        <taxon>Candidatus Desulfobia</taxon>
    </lineage>
</organism>
<feature type="domain" description="AAA" evidence="1">
    <location>
        <begin position="20"/>
        <end position="136"/>
    </location>
</feature>
<dbReference type="InterPro" id="IPR041682">
    <property type="entry name" value="AAA_14"/>
</dbReference>
<dbReference type="Proteomes" id="UP000614424">
    <property type="component" value="Unassembled WGS sequence"/>
</dbReference>
<dbReference type="AlphaFoldDB" id="A0A8J6NGE0"/>
<comment type="caution">
    <text evidence="3">The sequence shown here is derived from an EMBL/GenBank/DDBJ whole genome shotgun (WGS) entry which is preliminary data.</text>
</comment>
<reference evidence="3 4" key="1">
    <citation type="submission" date="2020-08" db="EMBL/GenBank/DDBJ databases">
        <title>Bridging the membrane lipid divide: bacteria of the FCB group superphylum have the potential to synthesize archaeal ether lipids.</title>
        <authorList>
            <person name="Villanueva L."/>
            <person name="Von Meijenfeldt F.A.B."/>
            <person name="Westbye A.B."/>
            <person name="Yadav S."/>
            <person name="Hopmans E.C."/>
            <person name="Dutilh B.E."/>
            <person name="Sinninghe Damste J.S."/>
        </authorList>
    </citation>
    <scope>NUCLEOTIDE SEQUENCE [LARGE SCALE GENOMIC DNA]</scope>
    <source>
        <strain evidence="3">NIOZ-UU47</strain>
    </source>
</reference>
<accession>A0A8J6NGE0</accession>
<dbReference type="PANTHER" id="PTHR43566:SF2">
    <property type="entry name" value="DUF4143 DOMAIN-CONTAINING PROTEIN"/>
    <property type="match status" value="1"/>
</dbReference>
<evidence type="ECO:0000259" key="1">
    <source>
        <dbReference type="Pfam" id="PF13173"/>
    </source>
</evidence>
<dbReference type="SUPFAM" id="SSF52540">
    <property type="entry name" value="P-loop containing nucleoside triphosphate hydrolases"/>
    <property type="match status" value="1"/>
</dbReference>
<name>A0A8J6NGE0_9BACT</name>
<dbReference type="Pfam" id="PF13173">
    <property type="entry name" value="AAA_14"/>
    <property type="match status" value="1"/>
</dbReference>
<dbReference type="EMBL" id="JACNJZ010000190">
    <property type="protein sequence ID" value="MBC8318827.1"/>
    <property type="molecule type" value="Genomic_DNA"/>
</dbReference>
<feature type="domain" description="DUF4143" evidence="2">
    <location>
        <begin position="206"/>
        <end position="365"/>
    </location>
</feature>
<dbReference type="Pfam" id="PF13635">
    <property type="entry name" value="DUF4143"/>
    <property type="match status" value="1"/>
</dbReference>
<dbReference type="InterPro" id="IPR027417">
    <property type="entry name" value="P-loop_NTPase"/>
</dbReference>
<gene>
    <name evidence="3" type="ORF">H8E41_13060</name>
</gene>
<dbReference type="GO" id="GO:0005524">
    <property type="term" value="F:ATP binding"/>
    <property type="evidence" value="ECO:0007669"/>
    <property type="project" value="UniProtKB-KW"/>
</dbReference>
<protein>
    <submittedName>
        <fullName evidence="3">ATP-binding protein</fullName>
    </submittedName>
</protein>
<keyword evidence="3" id="KW-0067">ATP-binding</keyword>
<proteinExistence type="predicted"/>
<dbReference type="PANTHER" id="PTHR43566">
    <property type="entry name" value="CONSERVED PROTEIN"/>
    <property type="match status" value="1"/>
</dbReference>
<evidence type="ECO:0000313" key="4">
    <source>
        <dbReference type="Proteomes" id="UP000614424"/>
    </source>
</evidence>
<evidence type="ECO:0000313" key="3">
    <source>
        <dbReference type="EMBL" id="MBC8318827.1"/>
    </source>
</evidence>
<keyword evidence="3" id="KW-0547">Nucleotide-binding</keyword>
<sequence length="413" mass="47778">MTDKKRLIEQKINKLLEMFPVVAIVGPRQCGKSTLVQALRPDWRYYDLERPDDYQLITGDPLGFFSRQTKNTIIDEAQQFPDLFKVLRGVIDQDRKAAGRFLLTGSSSPEIVKGLTESLAGRVATLELWPFKAVEFYDKPLPPIYNLLTQAHPDLNSFFHLAPGLEPQQIYDHWMLGGYPEPRIKSQKFPEFYGLWMDQYFSDYIRRDIQRLFPKINTHNFRLFIQTLSFHSGKIINQSDLARALEVSSVTAKEYMEILHNTFIWRNLRSYEHNTLKKVQKMPKGFFRDQGILHHLLKIGDIDKLLIHPAAGPSFESFVIEEIIRGFHCTLQPGIDFHFYRTKDKSEIDLIIDGPFGVIPVEIKLGHTVKQRMLTSLKIFIEDTKAPFGILVNNSNKIELLTDSIIQIPAVYL</sequence>
<dbReference type="InterPro" id="IPR025420">
    <property type="entry name" value="DUF4143"/>
</dbReference>
<evidence type="ECO:0000259" key="2">
    <source>
        <dbReference type="Pfam" id="PF13635"/>
    </source>
</evidence>